<keyword evidence="3" id="KW-1185">Reference proteome</keyword>
<dbReference type="Gene3D" id="2.20.100.10">
    <property type="entry name" value="Thrombospondin type-1 (TSP1) repeat"/>
    <property type="match status" value="1"/>
</dbReference>
<keyword evidence="1" id="KW-0732">Signal</keyword>
<evidence type="ECO:0000256" key="1">
    <source>
        <dbReference type="SAM" id="SignalP"/>
    </source>
</evidence>
<dbReference type="Proteomes" id="UP000007875">
    <property type="component" value="Unassembled WGS sequence"/>
</dbReference>
<dbReference type="AlphaFoldDB" id="H2ZPJ8"/>
<accession>H2ZPJ8</accession>
<dbReference type="PROSITE" id="PS50092">
    <property type="entry name" value="TSP1"/>
    <property type="match status" value="1"/>
</dbReference>
<reference evidence="2" key="3">
    <citation type="submission" date="2025-09" db="UniProtKB">
        <authorList>
            <consortium name="Ensembl"/>
        </authorList>
    </citation>
    <scope>IDENTIFICATION</scope>
</reference>
<dbReference type="InterPro" id="IPR000884">
    <property type="entry name" value="TSP1_rpt"/>
</dbReference>
<dbReference type="Ensembl" id="ENSCSAVT00000019725.1">
    <property type="protein sequence ID" value="ENSCSAVP00000019514.1"/>
    <property type="gene ID" value="ENSCSAVG00000011440.1"/>
</dbReference>
<dbReference type="GeneTree" id="ENSGT00660000097342"/>
<dbReference type="HOGENOM" id="CLU_1574218_0_0_1"/>
<feature type="signal peptide" evidence="1">
    <location>
        <begin position="1"/>
        <end position="24"/>
    </location>
</feature>
<evidence type="ECO:0000313" key="2">
    <source>
        <dbReference type="Ensembl" id="ENSCSAVP00000019514.1"/>
    </source>
</evidence>
<dbReference type="InParanoid" id="H2ZPJ8"/>
<proteinExistence type="predicted"/>
<name>H2ZPJ8_CIOSA</name>
<reference evidence="2" key="2">
    <citation type="submission" date="2025-08" db="UniProtKB">
        <authorList>
            <consortium name="Ensembl"/>
        </authorList>
    </citation>
    <scope>IDENTIFICATION</scope>
</reference>
<organism evidence="2 3">
    <name type="scientific">Ciona savignyi</name>
    <name type="common">Pacific transparent sea squirt</name>
    <dbReference type="NCBI Taxonomy" id="51511"/>
    <lineage>
        <taxon>Eukaryota</taxon>
        <taxon>Metazoa</taxon>
        <taxon>Chordata</taxon>
        <taxon>Tunicata</taxon>
        <taxon>Ascidiacea</taxon>
        <taxon>Phlebobranchia</taxon>
        <taxon>Cionidae</taxon>
        <taxon>Ciona</taxon>
    </lineage>
</organism>
<dbReference type="SMART" id="SM00209">
    <property type="entry name" value="TSP1"/>
    <property type="match status" value="1"/>
</dbReference>
<protein>
    <submittedName>
        <fullName evidence="2">Uncharacterized protein</fullName>
    </submittedName>
</protein>
<dbReference type="SUPFAM" id="SSF82895">
    <property type="entry name" value="TSP-1 type 1 repeat"/>
    <property type="match status" value="1"/>
</dbReference>
<feature type="chain" id="PRO_5003579400" evidence="1">
    <location>
        <begin position="25"/>
        <end position="170"/>
    </location>
</feature>
<reference evidence="3" key="1">
    <citation type="submission" date="2003-08" db="EMBL/GenBank/DDBJ databases">
        <authorList>
            <person name="Birren B."/>
            <person name="Nusbaum C."/>
            <person name="Abebe A."/>
            <person name="Abouelleil A."/>
            <person name="Adekoya E."/>
            <person name="Ait-zahra M."/>
            <person name="Allen N."/>
            <person name="Allen T."/>
            <person name="An P."/>
            <person name="Anderson M."/>
            <person name="Anderson S."/>
            <person name="Arachchi H."/>
            <person name="Armbruster J."/>
            <person name="Bachantsang P."/>
            <person name="Baldwin J."/>
            <person name="Barry A."/>
            <person name="Bayul T."/>
            <person name="Blitshsteyn B."/>
            <person name="Bloom T."/>
            <person name="Blye J."/>
            <person name="Boguslavskiy L."/>
            <person name="Borowsky M."/>
            <person name="Boukhgalter B."/>
            <person name="Brunache A."/>
            <person name="Butler J."/>
            <person name="Calixte N."/>
            <person name="Calvo S."/>
            <person name="Camarata J."/>
            <person name="Campo K."/>
            <person name="Chang J."/>
            <person name="Cheshatsang Y."/>
            <person name="Citroen M."/>
            <person name="Collymore A."/>
            <person name="Considine T."/>
            <person name="Cook A."/>
            <person name="Cooke P."/>
            <person name="Corum B."/>
            <person name="Cuomo C."/>
            <person name="David R."/>
            <person name="Dawoe T."/>
            <person name="Degray S."/>
            <person name="Dodge S."/>
            <person name="Dooley K."/>
            <person name="Dorje P."/>
            <person name="Dorjee K."/>
            <person name="Dorris L."/>
            <person name="Duffey N."/>
            <person name="Dupes A."/>
            <person name="Elkins T."/>
            <person name="Engels R."/>
            <person name="Erickson J."/>
            <person name="Farina A."/>
            <person name="Faro S."/>
            <person name="Ferreira P."/>
            <person name="Fischer H."/>
            <person name="Fitzgerald M."/>
            <person name="Foley K."/>
            <person name="Gage D."/>
            <person name="Galagan J."/>
            <person name="Gearin G."/>
            <person name="Gnerre S."/>
            <person name="Gnirke A."/>
            <person name="Goyette A."/>
            <person name="Graham J."/>
            <person name="Grandbois E."/>
            <person name="Gyaltsen K."/>
            <person name="Hafez N."/>
            <person name="Hagopian D."/>
            <person name="Hagos B."/>
            <person name="Hall J."/>
            <person name="Hatcher B."/>
            <person name="Heller A."/>
            <person name="Higgins H."/>
            <person name="Honan T."/>
            <person name="Horn A."/>
            <person name="Houde N."/>
            <person name="Hughes L."/>
            <person name="Hulme W."/>
            <person name="Husby E."/>
            <person name="Iliev I."/>
            <person name="Jaffe D."/>
            <person name="Jones C."/>
            <person name="Kamal M."/>
            <person name="Kamat A."/>
            <person name="Kamvysselis M."/>
            <person name="Karlsson E."/>
            <person name="Kells C."/>
            <person name="Kieu A."/>
            <person name="Kisner P."/>
            <person name="Kodira C."/>
            <person name="Kulbokas E."/>
            <person name="Labutti K."/>
            <person name="Lama D."/>
            <person name="Landers T."/>
            <person name="Leger J."/>
            <person name="Levine S."/>
            <person name="Lewis D."/>
            <person name="Lewis T."/>
            <person name="Lindblad-toh K."/>
            <person name="Liu X."/>
            <person name="Lokyitsang T."/>
            <person name="Lokyitsang Y."/>
            <person name="Lucien O."/>
            <person name="Lui A."/>
            <person name="Ma L.J."/>
            <person name="Mabbitt R."/>
            <person name="Macdonald J."/>
            <person name="Maclean C."/>
            <person name="Major J."/>
            <person name="Manning J."/>
            <person name="Marabella R."/>
            <person name="Maru K."/>
            <person name="Matthews C."/>
            <person name="Mauceli E."/>
            <person name="Mccarthy M."/>
            <person name="Mcdonough S."/>
            <person name="Mcghee T."/>
            <person name="Meldrim J."/>
            <person name="Meneus L."/>
            <person name="Mesirov J."/>
            <person name="Mihalev A."/>
            <person name="Mihova T."/>
            <person name="Mikkelsen T."/>
            <person name="Mlenga V."/>
            <person name="Moru K."/>
            <person name="Mozes J."/>
            <person name="Mulrain L."/>
            <person name="Munson G."/>
            <person name="Naylor J."/>
            <person name="Newes C."/>
            <person name="Nguyen C."/>
            <person name="Nguyen N."/>
            <person name="Nguyen T."/>
            <person name="Nicol R."/>
            <person name="Nielsen C."/>
            <person name="Nizzari M."/>
            <person name="Norbu C."/>
            <person name="Norbu N."/>
            <person name="O'donnell P."/>
            <person name="Okoawo O."/>
            <person name="O'leary S."/>
            <person name="Omotosho B."/>
            <person name="O'neill K."/>
            <person name="Osman S."/>
            <person name="Parker S."/>
            <person name="Perrin D."/>
            <person name="Phunkhang P."/>
            <person name="Piqani B."/>
            <person name="Purcell S."/>
            <person name="Rachupka T."/>
            <person name="Ramasamy U."/>
            <person name="Rameau R."/>
            <person name="Ray V."/>
            <person name="Raymond C."/>
            <person name="Retta R."/>
            <person name="Richardson S."/>
            <person name="Rise C."/>
            <person name="Rodriguez J."/>
            <person name="Rogers J."/>
            <person name="Rogov P."/>
            <person name="Rutman M."/>
            <person name="Schupbach R."/>
            <person name="Seaman C."/>
            <person name="Settipalli S."/>
            <person name="Sharpe T."/>
            <person name="Sheridan J."/>
            <person name="Sherpa N."/>
            <person name="Shi J."/>
            <person name="Smirnov S."/>
            <person name="Smith C."/>
            <person name="Sougnez C."/>
            <person name="Spencer B."/>
            <person name="Stalker J."/>
            <person name="Stange-thomann N."/>
            <person name="Stavropoulos S."/>
            <person name="Stetson K."/>
            <person name="Stone C."/>
            <person name="Stone S."/>
            <person name="Stubbs M."/>
            <person name="Talamas J."/>
            <person name="Tchuinga P."/>
            <person name="Tenzing P."/>
            <person name="Tesfaye S."/>
            <person name="Theodore J."/>
            <person name="Thoulutsang Y."/>
            <person name="Topham K."/>
            <person name="Towey S."/>
            <person name="Tsamla T."/>
            <person name="Tsomo N."/>
            <person name="Vallee D."/>
            <person name="Vassiliev H."/>
            <person name="Venkataraman V."/>
            <person name="Vinson J."/>
            <person name="Vo A."/>
            <person name="Wade C."/>
            <person name="Wang S."/>
            <person name="Wangchuk T."/>
            <person name="Wangdi T."/>
            <person name="Whittaker C."/>
            <person name="Wilkinson J."/>
            <person name="Wu Y."/>
            <person name="Wyman D."/>
            <person name="Yadav S."/>
            <person name="Yang S."/>
            <person name="Yang X."/>
            <person name="Yeager S."/>
            <person name="Yee E."/>
            <person name="Young G."/>
            <person name="Zainoun J."/>
            <person name="Zembeck L."/>
            <person name="Zimmer A."/>
            <person name="Zody M."/>
            <person name="Lander E."/>
        </authorList>
    </citation>
    <scope>NUCLEOTIDE SEQUENCE [LARGE SCALE GENOMIC DNA]</scope>
</reference>
<evidence type="ECO:0000313" key="3">
    <source>
        <dbReference type="Proteomes" id="UP000007875"/>
    </source>
</evidence>
<dbReference type="InterPro" id="IPR036383">
    <property type="entry name" value="TSP1_rpt_sf"/>
</dbReference>
<sequence length="170" mass="19236">MTQHRRNFMICLLLNLLLSLTSEAILLPALFLLLQRQQQNSAPSQQSNSQPTTASVYWTTWEAWTMCSSSTAPGVRVRSRGCNVPTCIGLQGNNYETQTCNLNNGEQRVERKTEFMNMCTNDSSMNTTMSCKLYMESPDMAYNIYQSTGCMFTMLDESNMQNQHDNIAIG</sequence>